<dbReference type="EMBL" id="BKCJ010517553">
    <property type="protein sequence ID" value="GFA93662.1"/>
    <property type="molecule type" value="Genomic_DNA"/>
</dbReference>
<keyword evidence="1" id="KW-0808">Transferase</keyword>
<gene>
    <name evidence="1" type="ORF">Tci_665634</name>
</gene>
<evidence type="ECO:0000313" key="1">
    <source>
        <dbReference type="EMBL" id="GFA93662.1"/>
    </source>
</evidence>
<protein>
    <submittedName>
        <fullName evidence="1">Reverse transcriptase domain-containing protein</fullName>
    </submittedName>
</protein>
<keyword evidence="1" id="KW-0695">RNA-directed DNA polymerase</keyword>
<comment type="caution">
    <text evidence="1">The sequence shown here is derived from an EMBL/GenBank/DDBJ whole genome shotgun (WGS) entry which is preliminary data.</text>
</comment>
<dbReference type="GO" id="GO:0003964">
    <property type="term" value="F:RNA-directed DNA polymerase activity"/>
    <property type="evidence" value="ECO:0007669"/>
    <property type="project" value="UniProtKB-KW"/>
</dbReference>
<reference evidence="1" key="1">
    <citation type="journal article" date="2019" name="Sci. Rep.">
        <title>Draft genome of Tanacetum cinerariifolium, the natural source of mosquito coil.</title>
        <authorList>
            <person name="Yamashiro T."/>
            <person name="Shiraishi A."/>
            <person name="Satake H."/>
            <person name="Nakayama K."/>
        </authorList>
    </citation>
    <scope>NUCLEOTIDE SEQUENCE</scope>
</reference>
<dbReference type="AlphaFoldDB" id="A0A699KJV8"/>
<name>A0A699KJV8_TANCI</name>
<sequence>MRGTSLLRECHPSKKGNFLKMLSIISGMTPICLKSVLIKSSGGVYLVRKPLISSRLATLDQPEVTIDLITLPERRCVSGQEAIDILKACHSGPTGGHH</sequence>
<organism evidence="1">
    <name type="scientific">Tanacetum cinerariifolium</name>
    <name type="common">Dalmatian daisy</name>
    <name type="synonym">Chrysanthemum cinerariifolium</name>
    <dbReference type="NCBI Taxonomy" id="118510"/>
    <lineage>
        <taxon>Eukaryota</taxon>
        <taxon>Viridiplantae</taxon>
        <taxon>Streptophyta</taxon>
        <taxon>Embryophyta</taxon>
        <taxon>Tracheophyta</taxon>
        <taxon>Spermatophyta</taxon>
        <taxon>Magnoliopsida</taxon>
        <taxon>eudicotyledons</taxon>
        <taxon>Gunneridae</taxon>
        <taxon>Pentapetalae</taxon>
        <taxon>asterids</taxon>
        <taxon>campanulids</taxon>
        <taxon>Asterales</taxon>
        <taxon>Asteraceae</taxon>
        <taxon>Asteroideae</taxon>
        <taxon>Anthemideae</taxon>
        <taxon>Anthemidinae</taxon>
        <taxon>Tanacetum</taxon>
    </lineage>
</organism>
<accession>A0A699KJV8</accession>
<keyword evidence="1" id="KW-0548">Nucleotidyltransferase</keyword>
<proteinExistence type="predicted"/>